<sequence>MPVLFNIYVFLFPFLSFGLFFINLWMCSITHKITIFKQSKNKMK</sequence>
<keyword evidence="1" id="KW-0812">Transmembrane</keyword>
<accession>A0A0E9S4P1</accession>
<organism evidence="2">
    <name type="scientific">Anguilla anguilla</name>
    <name type="common">European freshwater eel</name>
    <name type="synonym">Muraena anguilla</name>
    <dbReference type="NCBI Taxonomy" id="7936"/>
    <lineage>
        <taxon>Eukaryota</taxon>
        <taxon>Metazoa</taxon>
        <taxon>Chordata</taxon>
        <taxon>Craniata</taxon>
        <taxon>Vertebrata</taxon>
        <taxon>Euteleostomi</taxon>
        <taxon>Actinopterygii</taxon>
        <taxon>Neopterygii</taxon>
        <taxon>Teleostei</taxon>
        <taxon>Anguilliformes</taxon>
        <taxon>Anguillidae</taxon>
        <taxon>Anguilla</taxon>
    </lineage>
</organism>
<feature type="transmembrane region" description="Helical" evidence="1">
    <location>
        <begin position="6"/>
        <end position="27"/>
    </location>
</feature>
<reference evidence="2" key="1">
    <citation type="submission" date="2014-11" db="EMBL/GenBank/DDBJ databases">
        <authorList>
            <person name="Amaro Gonzalez C."/>
        </authorList>
    </citation>
    <scope>NUCLEOTIDE SEQUENCE</scope>
</reference>
<dbReference type="AlphaFoldDB" id="A0A0E9S4P1"/>
<evidence type="ECO:0000313" key="2">
    <source>
        <dbReference type="EMBL" id="JAH35493.1"/>
    </source>
</evidence>
<evidence type="ECO:0000256" key="1">
    <source>
        <dbReference type="SAM" id="Phobius"/>
    </source>
</evidence>
<name>A0A0E9S4P1_ANGAN</name>
<proteinExistence type="predicted"/>
<reference evidence="2" key="2">
    <citation type="journal article" date="2015" name="Fish Shellfish Immunol.">
        <title>Early steps in the European eel (Anguilla anguilla)-Vibrio vulnificus interaction in the gills: Role of the RtxA13 toxin.</title>
        <authorList>
            <person name="Callol A."/>
            <person name="Pajuelo D."/>
            <person name="Ebbesson L."/>
            <person name="Teles M."/>
            <person name="MacKenzie S."/>
            <person name="Amaro C."/>
        </authorList>
    </citation>
    <scope>NUCLEOTIDE SEQUENCE</scope>
</reference>
<dbReference type="EMBL" id="GBXM01073084">
    <property type="protein sequence ID" value="JAH35493.1"/>
    <property type="molecule type" value="Transcribed_RNA"/>
</dbReference>
<protein>
    <submittedName>
        <fullName evidence="2">Uncharacterized protein</fullName>
    </submittedName>
</protein>
<keyword evidence="1" id="KW-0472">Membrane</keyword>
<keyword evidence="1" id="KW-1133">Transmembrane helix</keyword>